<protein>
    <submittedName>
        <fullName evidence="3">Uncharacterized protein</fullName>
    </submittedName>
</protein>
<feature type="region of interest" description="Disordered" evidence="1">
    <location>
        <begin position="107"/>
        <end position="130"/>
    </location>
</feature>
<dbReference type="PANTHER" id="PTHR23278:SF4">
    <property type="entry name" value="SIDESTEP, ISOFORM C"/>
    <property type="match status" value="1"/>
</dbReference>
<feature type="region of interest" description="Disordered" evidence="1">
    <location>
        <begin position="172"/>
        <end position="196"/>
    </location>
</feature>
<keyword evidence="2" id="KW-0472">Membrane</keyword>
<dbReference type="SUPFAM" id="SSF49265">
    <property type="entry name" value="Fibronectin type III"/>
    <property type="match status" value="1"/>
</dbReference>
<name>A0A0T6BEK6_9SCAR</name>
<keyword evidence="4" id="KW-1185">Reference proteome</keyword>
<reference evidence="3 4" key="1">
    <citation type="submission" date="2015-09" db="EMBL/GenBank/DDBJ databases">
        <title>Draft genome of the scarab beetle Oryctes borbonicus.</title>
        <authorList>
            <person name="Meyer J.M."/>
            <person name="Markov G.V."/>
            <person name="Baskaran P."/>
            <person name="Herrmann M."/>
            <person name="Sommer R.J."/>
            <person name="Roedelsperger C."/>
        </authorList>
    </citation>
    <scope>NUCLEOTIDE SEQUENCE [LARGE SCALE GENOMIC DNA]</scope>
    <source>
        <strain evidence="3">OB123</strain>
        <tissue evidence="3">Whole animal</tissue>
    </source>
</reference>
<dbReference type="Proteomes" id="UP000051574">
    <property type="component" value="Unassembled WGS sequence"/>
</dbReference>
<keyword evidence="2" id="KW-0812">Transmembrane</keyword>
<evidence type="ECO:0000313" key="4">
    <source>
        <dbReference type="Proteomes" id="UP000051574"/>
    </source>
</evidence>
<evidence type="ECO:0000313" key="3">
    <source>
        <dbReference type="EMBL" id="KRT85732.1"/>
    </source>
</evidence>
<dbReference type="AlphaFoldDB" id="A0A0T6BEK6"/>
<dbReference type="OrthoDB" id="6250964at2759"/>
<dbReference type="EMBL" id="LJIG01001208">
    <property type="protein sequence ID" value="KRT85732.1"/>
    <property type="molecule type" value="Genomic_DNA"/>
</dbReference>
<dbReference type="InterPro" id="IPR003961">
    <property type="entry name" value="FN3_dom"/>
</dbReference>
<dbReference type="PANTHER" id="PTHR23278">
    <property type="entry name" value="SIDESTEP PROTEIN"/>
    <property type="match status" value="1"/>
</dbReference>
<feature type="transmembrane region" description="Helical" evidence="2">
    <location>
        <begin position="138"/>
        <end position="162"/>
    </location>
</feature>
<dbReference type="CDD" id="cd00063">
    <property type="entry name" value="FN3"/>
    <property type="match status" value="1"/>
</dbReference>
<dbReference type="InterPro" id="IPR036116">
    <property type="entry name" value="FN3_sf"/>
</dbReference>
<sequence>MLNNLTHGSLEVKCTAGLDGGLIQSFILEVMDTTGVYNPSGITTLSDQAEHSTPLFRVLGDVPVFRLHSLRPRRDYQLVVYAENAKGRSRPPVVLSNVRIDVPADASELENDAETSLNTDGSGSSTETPQPMKQNLTLILLGLTAAAVLLIVGIVAVATVLACRKQQANAGTTGVVLRRERRSSKPPDDLELSEAGFGEGFHRRSAQYRASLYAQEMELEANIRQTGPDLILAPATNSATHQSSEY</sequence>
<keyword evidence="2" id="KW-1133">Transmembrane helix</keyword>
<organism evidence="3 4">
    <name type="scientific">Oryctes borbonicus</name>
    <dbReference type="NCBI Taxonomy" id="1629725"/>
    <lineage>
        <taxon>Eukaryota</taxon>
        <taxon>Metazoa</taxon>
        <taxon>Ecdysozoa</taxon>
        <taxon>Arthropoda</taxon>
        <taxon>Hexapoda</taxon>
        <taxon>Insecta</taxon>
        <taxon>Pterygota</taxon>
        <taxon>Neoptera</taxon>
        <taxon>Endopterygota</taxon>
        <taxon>Coleoptera</taxon>
        <taxon>Polyphaga</taxon>
        <taxon>Scarabaeiformia</taxon>
        <taxon>Scarabaeidae</taxon>
        <taxon>Dynastinae</taxon>
        <taxon>Oryctes</taxon>
    </lineage>
</organism>
<gene>
    <name evidence="3" type="ORF">AMK59_1865</name>
</gene>
<accession>A0A0T6BEK6</accession>
<evidence type="ECO:0000256" key="2">
    <source>
        <dbReference type="SAM" id="Phobius"/>
    </source>
</evidence>
<comment type="caution">
    <text evidence="3">The sequence shown here is derived from an EMBL/GenBank/DDBJ whole genome shotgun (WGS) entry which is preliminary data.</text>
</comment>
<evidence type="ECO:0000256" key="1">
    <source>
        <dbReference type="SAM" id="MobiDB-lite"/>
    </source>
</evidence>
<feature type="compositionally biased region" description="Polar residues" evidence="1">
    <location>
        <begin position="114"/>
        <end position="130"/>
    </location>
</feature>
<proteinExistence type="predicted"/>